<dbReference type="EMBL" id="JAJJMB010014788">
    <property type="protein sequence ID" value="KAI3858106.1"/>
    <property type="molecule type" value="Genomic_DNA"/>
</dbReference>
<keyword evidence="3" id="KW-1185">Reference proteome</keyword>
<reference evidence="2" key="1">
    <citation type="submission" date="2022-04" db="EMBL/GenBank/DDBJ databases">
        <title>A functionally conserved STORR gene fusion in Papaver species that diverged 16.8 million years ago.</title>
        <authorList>
            <person name="Catania T."/>
        </authorList>
    </citation>
    <scope>NUCLEOTIDE SEQUENCE</scope>
    <source>
        <strain evidence="2">S-188037</strain>
    </source>
</reference>
<evidence type="ECO:0000256" key="1">
    <source>
        <dbReference type="SAM" id="MobiDB-lite"/>
    </source>
</evidence>
<evidence type="ECO:0000313" key="2">
    <source>
        <dbReference type="EMBL" id="KAI3858106.1"/>
    </source>
</evidence>
<feature type="region of interest" description="Disordered" evidence="1">
    <location>
        <begin position="113"/>
        <end position="138"/>
    </location>
</feature>
<dbReference type="Proteomes" id="UP001202328">
    <property type="component" value="Unassembled WGS sequence"/>
</dbReference>
<sequence length="138" mass="14676">MGGGKDQHDSSDKGLMSNLDSWISWSCRRTWRPFKLPSRALSSQQGGYPPAPGGYPSTRVHACWILAATRIPTTSIYPPAGYPGSSAPYHGGHGGYCVGHGVGGYGVGHDFGGKHGKHGKQGRHGKHGKHGKHVILRL</sequence>
<dbReference type="AlphaFoldDB" id="A0AAD4X8F6"/>
<accession>A0AAD4X8F6</accession>
<gene>
    <name evidence="2" type="ORF">MKW98_029580</name>
</gene>
<comment type="caution">
    <text evidence="2">The sequence shown here is derived from an EMBL/GenBank/DDBJ whole genome shotgun (WGS) entry which is preliminary data.</text>
</comment>
<proteinExistence type="predicted"/>
<feature type="compositionally biased region" description="Basic residues" evidence="1">
    <location>
        <begin position="114"/>
        <end position="138"/>
    </location>
</feature>
<organism evidence="2 3">
    <name type="scientific">Papaver atlanticum</name>
    <dbReference type="NCBI Taxonomy" id="357466"/>
    <lineage>
        <taxon>Eukaryota</taxon>
        <taxon>Viridiplantae</taxon>
        <taxon>Streptophyta</taxon>
        <taxon>Embryophyta</taxon>
        <taxon>Tracheophyta</taxon>
        <taxon>Spermatophyta</taxon>
        <taxon>Magnoliopsida</taxon>
        <taxon>Ranunculales</taxon>
        <taxon>Papaveraceae</taxon>
        <taxon>Papaveroideae</taxon>
        <taxon>Papaver</taxon>
    </lineage>
</organism>
<name>A0AAD4X8F6_9MAGN</name>
<evidence type="ECO:0000313" key="3">
    <source>
        <dbReference type="Proteomes" id="UP001202328"/>
    </source>
</evidence>
<protein>
    <submittedName>
        <fullName evidence="2">Uncharacterized protein</fullName>
    </submittedName>
</protein>